<keyword evidence="2" id="KW-0812">Transmembrane</keyword>
<keyword evidence="2" id="KW-1133">Transmembrane helix</keyword>
<protein>
    <submittedName>
        <fullName evidence="3">Uncharacterized protein</fullName>
    </submittedName>
</protein>
<name>A0A1Y5RSN6_9RHOB</name>
<dbReference type="Proteomes" id="UP000193077">
    <property type="component" value="Unassembled WGS sequence"/>
</dbReference>
<proteinExistence type="predicted"/>
<evidence type="ECO:0000256" key="1">
    <source>
        <dbReference type="SAM" id="MobiDB-lite"/>
    </source>
</evidence>
<reference evidence="3 4" key="1">
    <citation type="submission" date="2017-03" db="EMBL/GenBank/DDBJ databases">
        <authorList>
            <person name="Afonso C.L."/>
            <person name="Miller P.J."/>
            <person name="Scott M.A."/>
            <person name="Spackman E."/>
            <person name="Goraichik I."/>
            <person name="Dimitrov K.M."/>
            <person name="Suarez D.L."/>
            <person name="Swayne D.E."/>
        </authorList>
    </citation>
    <scope>NUCLEOTIDE SEQUENCE [LARGE SCALE GENOMIC DNA]</scope>
    <source>
        <strain evidence="3 4">CECT 7639</strain>
    </source>
</reference>
<dbReference type="EMBL" id="FWFO01000001">
    <property type="protein sequence ID" value="SLN24428.1"/>
    <property type="molecule type" value="Genomic_DNA"/>
</dbReference>
<evidence type="ECO:0000313" key="4">
    <source>
        <dbReference type="Proteomes" id="UP000193077"/>
    </source>
</evidence>
<gene>
    <name evidence="3" type="ORF">TRL7639_00787</name>
</gene>
<feature type="transmembrane region" description="Helical" evidence="2">
    <location>
        <begin position="21"/>
        <end position="42"/>
    </location>
</feature>
<keyword evidence="2" id="KW-0472">Membrane</keyword>
<accession>A0A1Y5RSN6</accession>
<sequence>MPQPDVTLSARMRDPKPNANPLRGLKVTLVAGCGCLMVVVLMSSPQVQGLFTEPKAHVDVHQVADTEIGSATDVSEATEATSVVAQLDIPNAEPSSPAENGSTWLGSLNLPDAGSMFGGDAEQSDTPAVPIVSSMPRSRIPVRRGGLTLDE</sequence>
<evidence type="ECO:0000313" key="3">
    <source>
        <dbReference type="EMBL" id="SLN24428.1"/>
    </source>
</evidence>
<organism evidence="3 4">
    <name type="scientific">Falsiruegeria litorea R37</name>
    <dbReference type="NCBI Taxonomy" id="1200284"/>
    <lineage>
        <taxon>Bacteria</taxon>
        <taxon>Pseudomonadati</taxon>
        <taxon>Pseudomonadota</taxon>
        <taxon>Alphaproteobacteria</taxon>
        <taxon>Rhodobacterales</taxon>
        <taxon>Roseobacteraceae</taxon>
        <taxon>Falsiruegeria</taxon>
    </lineage>
</organism>
<dbReference type="AlphaFoldDB" id="A0A1Y5RSN6"/>
<feature type="region of interest" description="Disordered" evidence="1">
    <location>
        <begin position="114"/>
        <end position="151"/>
    </location>
</feature>
<keyword evidence="4" id="KW-1185">Reference proteome</keyword>
<evidence type="ECO:0000256" key="2">
    <source>
        <dbReference type="SAM" id="Phobius"/>
    </source>
</evidence>